<gene>
    <name evidence="7" type="ORF">DIABBA_LOCUS7211</name>
</gene>
<reference evidence="7" key="1">
    <citation type="submission" date="2022-01" db="EMBL/GenBank/DDBJ databases">
        <authorList>
            <person name="King R."/>
        </authorList>
    </citation>
    <scope>NUCLEOTIDE SEQUENCE</scope>
</reference>
<name>A0A9N9T1R4_DIABA</name>
<evidence type="ECO:0000256" key="3">
    <source>
        <dbReference type="ARBA" id="ARBA00022741"/>
    </source>
</evidence>
<keyword evidence="3" id="KW-0547">Nucleotide-binding</keyword>
<dbReference type="GO" id="GO:0033316">
    <property type="term" value="P:meiotic spindle assembly checkpoint signaling"/>
    <property type="evidence" value="ECO:0007669"/>
    <property type="project" value="TreeGrafter"/>
</dbReference>
<evidence type="ECO:0000256" key="1">
    <source>
        <dbReference type="ARBA" id="ARBA00022527"/>
    </source>
</evidence>
<evidence type="ECO:0000256" key="4">
    <source>
        <dbReference type="ARBA" id="ARBA00022777"/>
    </source>
</evidence>
<dbReference type="EMBL" id="OU898279">
    <property type="protein sequence ID" value="CAG9833845.1"/>
    <property type="molecule type" value="Genomic_DNA"/>
</dbReference>
<accession>A0A9N9T1R4</accession>
<dbReference type="GO" id="GO:0007059">
    <property type="term" value="P:chromosome segregation"/>
    <property type="evidence" value="ECO:0007669"/>
    <property type="project" value="TreeGrafter"/>
</dbReference>
<feature type="domain" description="Protein kinase" evidence="6">
    <location>
        <begin position="1"/>
        <end position="257"/>
    </location>
</feature>
<dbReference type="PANTHER" id="PTHR22974">
    <property type="entry name" value="MIXED LINEAGE PROTEIN KINASE"/>
    <property type="match status" value="1"/>
</dbReference>
<dbReference type="InterPro" id="IPR000719">
    <property type="entry name" value="Prot_kinase_dom"/>
</dbReference>
<keyword evidence="1" id="KW-0723">Serine/threonine-protein kinase</keyword>
<evidence type="ECO:0000313" key="7">
    <source>
        <dbReference type="EMBL" id="CAG9833845.1"/>
    </source>
</evidence>
<keyword evidence="8" id="KW-1185">Reference proteome</keyword>
<dbReference type="GO" id="GO:0005524">
    <property type="term" value="F:ATP binding"/>
    <property type="evidence" value="ECO:0007669"/>
    <property type="project" value="UniProtKB-KW"/>
</dbReference>
<dbReference type="AlphaFoldDB" id="A0A9N9T1R4"/>
<dbReference type="SMART" id="SM00220">
    <property type="entry name" value="S_TKc"/>
    <property type="match status" value="1"/>
</dbReference>
<dbReference type="Proteomes" id="UP001153709">
    <property type="component" value="Chromosome 4"/>
</dbReference>
<dbReference type="GO" id="GO:0004712">
    <property type="term" value="F:protein serine/threonine/tyrosine kinase activity"/>
    <property type="evidence" value="ECO:0007669"/>
    <property type="project" value="TreeGrafter"/>
</dbReference>
<dbReference type="OrthoDB" id="20524at2759"/>
<protein>
    <recommendedName>
        <fullName evidence="6">Protein kinase domain-containing protein</fullName>
    </recommendedName>
</protein>
<evidence type="ECO:0000256" key="5">
    <source>
        <dbReference type="ARBA" id="ARBA00022840"/>
    </source>
</evidence>
<dbReference type="PROSITE" id="PS50011">
    <property type="entry name" value="PROTEIN_KINASE_DOM"/>
    <property type="match status" value="1"/>
</dbReference>
<dbReference type="GO" id="GO:0034501">
    <property type="term" value="P:protein localization to kinetochore"/>
    <property type="evidence" value="ECO:0007669"/>
    <property type="project" value="TreeGrafter"/>
</dbReference>
<dbReference type="Pfam" id="PF00069">
    <property type="entry name" value="Pkinase"/>
    <property type="match status" value="1"/>
</dbReference>
<keyword evidence="5" id="KW-0067">ATP-binding</keyword>
<dbReference type="GO" id="GO:0007094">
    <property type="term" value="P:mitotic spindle assembly checkpoint signaling"/>
    <property type="evidence" value="ECO:0007669"/>
    <property type="project" value="TreeGrafter"/>
</dbReference>
<evidence type="ECO:0000313" key="8">
    <source>
        <dbReference type="Proteomes" id="UP001153709"/>
    </source>
</evidence>
<keyword evidence="4" id="KW-0418">Kinase</keyword>
<evidence type="ECO:0000256" key="2">
    <source>
        <dbReference type="ARBA" id="ARBA00022679"/>
    </source>
</evidence>
<dbReference type="GO" id="GO:0000776">
    <property type="term" value="C:kinetochore"/>
    <property type="evidence" value="ECO:0007669"/>
    <property type="project" value="TreeGrafter"/>
</dbReference>
<evidence type="ECO:0000259" key="6">
    <source>
        <dbReference type="PROSITE" id="PS50011"/>
    </source>
</evidence>
<dbReference type="Gene3D" id="3.30.200.20">
    <property type="entry name" value="Phosphorylase Kinase, domain 1"/>
    <property type="match status" value="1"/>
</dbReference>
<dbReference type="Gene3D" id="1.10.510.10">
    <property type="entry name" value="Transferase(Phosphotransferase) domain 1"/>
    <property type="match status" value="1"/>
</dbReference>
<dbReference type="GO" id="GO:0005634">
    <property type="term" value="C:nucleus"/>
    <property type="evidence" value="ECO:0007669"/>
    <property type="project" value="TreeGrafter"/>
</dbReference>
<proteinExistence type="predicted"/>
<dbReference type="InterPro" id="IPR011009">
    <property type="entry name" value="Kinase-like_dom_sf"/>
</dbReference>
<organism evidence="7 8">
    <name type="scientific">Diabrotica balteata</name>
    <name type="common">Banded cucumber beetle</name>
    <dbReference type="NCBI Taxonomy" id="107213"/>
    <lineage>
        <taxon>Eukaryota</taxon>
        <taxon>Metazoa</taxon>
        <taxon>Ecdysozoa</taxon>
        <taxon>Arthropoda</taxon>
        <taxon>Hexapoda</taxon>
        <taxon>Insecta</taxon>
        <taxon>Pterygota</taxon>
        <taxon>Neoptera</taxon>
        <taxon>Endopterygota</taxon>
        <taxon>Coleoptera</taxon>
        <taxon>Polyphaga</taxon>
        <taxon>Cucujiformia</taxon>
        <taxon>Chrysomeloidea</taxon>
        <taxon>Chrysomelidae</taxon>
        <taxon>Galerucinae</taxon>
        <taxon>Diabroticina</taxon>
        <taxon>Diabroticites</taxon>
        <taxon>Diabrotica</taxon>
    </lineage>
</organism>
<dbReference type="GO" id="GO:0004674">
    <property type="term" value="F:protein serine/threonine kinase activity"/>
    <property type="evidence" value="ECO:0007669"/>
    <property type="project" value="UniProtKB-KW"/>
</dbReference>
<dbReference type="SUPFAM" id="SSF56112">
    <property type="entry name" value="Protein kinase-like (PK-like)"/>
    <property type="match status" value="1"/>
</dbReference>
<keyword evidence="2" id="KW-0808">Transferase</keyword>
<sequence length="260" mass="29945">MFLHRKKDSSSHKMVSLDDTATAQGFITEVQLLQRLHSCDRIIRLYDYQISEAEKKLYMVLEKGGEEFSTVLKNLGSNKANIPLYMLLFYWMEMLQAVSQIHSHGVIHSDLKPSNFLWGDKGLKLIDFGIASSVQSDMTSVFKTLAAGSCNYMSPEALSNDSTSSPGKTRYKLHYKSDVWSLGCILYELVYKKPPFHHLKQLWTKLAFIMNPNHQIHYPEANWVPPKIIQTIKKCLQYNVKSRPSVNELLDEYDKELCNM</sequence>
<dbReference type="PANTHER" id="PTHR22974:SF21">
    <property type="entry name" value="DUAL SPECIFICITY PROTEIN KINASE TTK"/>
    <property type="match status" value="1"/>
</dbReference>